<keyword evidence="2" id="KW-0472">Membrane</keyword>
<gene>
    <name evidence="3" type="ORF">UA74_04150</name>
</gene>
<dbReference type="AlphaFoldDB" id="A0AAC9L9N1"/>
<feature type="transmembrane region" description="Helical" evidence="2">
    <location>
        <begin position="50"/>
        <end position="71"/>
    </location>
</feature>
<protein>
    <submittedName>
        <fullName evidence="3">Uncharacterized protein</fullName>
    </submittedName>
</protein>
<keyword evidence="2" id="KW-1133">Transmembrane helix</keyword>
<accession>A0AAC9L9N1</accession>
<dbReference type="KEGG" id="acad:UA74_04150"/>
<proteinExistence type="predicted"/>
<keyword evidence="2" id="KW-0812">Transmembrane</keyword>
<dbReference type="Proteomes" id="UP000185511">
    <property type="component" value="Chromosome"/>
</dbReference>
<dbReference type="EMBL" id="CP016076">
    <property type="protein sequence ID" value="APU12909.1"/>
    <property type="molecule type" value="Genomic_DNA"/>
</dbReference>
<name>A0AAC9L9N1_9PSEU</name>
<evidence type="ECO:0000256" key="1">
    <source>
        <dbReference type="SAM" id="MobiDB-lite"/>
    </source>
</evidence>
<dbReference type="RefSeq" id="WP_075739066.1">
    <property type="nucleotide sequence ID" value="NZ_CP016076.1"/>
</dbReference>
<feature type="compositionally biased region" description="Basic and acidic residues" evidence="1">
    <location>
        <begin position="271"/>
        <end position="284"/>
    </location>
</feature>
<evidence type="ECO:0000313" key="4">
    <source>
        <dbReference type="Proteomes" id="UP000185511"/>
    </source>
</evidence>
<organism evidence="3 4">
    <name type="scientific">Actinoalloteichus fjordicus</name>
    <dbReference type="NCBI Taxonomy" id="1612552"/>
    <lineage>
        <taxon>Bacteria</taxon>
        <taxon>Bacillati</taxon>
        <taxon>Actinomycetota</taxon>
        <taxon>Actinomycetes</taxon>
        <taxon>Pseudonocardiales</taxon>
        <taxon>Pseudonocardiaceae</taxon>
        <taxon>Actinoalloteichus</taxon>
    </lineage>
</organism>
<sequence>MSSDRNGTRRFEERLLVELKQVVSEQAGRQPVTAVTPAAGFAARVRRPRLAAAAGLTAVGTTGAVALMLTVGGASAAAFSVEEQDDGMVRIEISDLRDGDELESALAEAGIPATVDYLPDGMMCRQPRFAMHGAPDDAHHGLLPGESGAVISEDGVTASAGGENSPEPNVDGEANEAPEAGLPAEGIPPGATSVEIGMGEDGTPYASFALNPADFQNGRSLVIETTGSEDVSSLSIAMGEGEVLPCEEIEVPAGQFPPGDGDAVSETEDVVEGHPGESSEGAQR</sequence>
<keyword evidence="4" id="KW-1185">Reference proteome</keyword>
<evidence type="ECO:0000256" key="2">
    <source>
        <dbReference type="SAM" id="Phobius"/>
    </source>
</evidence>
<feature type="region of interest" description="Disordered" evidence="1">
    <location>
        <begin position="156"/>
        <end position="195"/>
    </location>
</feature>
<reference evidence="4" key="1">
    <citation type="submission" date="2016-06" db="EMBL/GenBank/DDBJ databases">
        <title>Complete genome sequence of Actinoalloteichus fjordicus DSM 46855 (=ADI127-17), type strain of the new species Actinoalloteichus fjordicus.</title>
        <authorList>
            <person name="Ruckert C."/>
            <person name="Nouioui I."/>
            <person name="Willmese J."/>
            <person name="van Wezel G."/>
            <person name="Klenk H.-P."/>
            <person name="Kalinowski J."/>
            <person name="Zotchev S.B."/>
        </authorList>
    </citation>
    <scope>NUCLEOTIDE SEQUENCE [LARGE SCALE GENOMIC DNA]</scope>
    <source>
        <strain evidence="4">ADI127-7</strain>
    </source>
</reference>
<evidence type="ECO:0000313" key="3">
    <source>
        <dbReference type="EMBL" id="APU12909.1"/>
    </source>
</evidence>
<feature type="region of interest" description="Disordered" evidence="1">
    <location>
        <begin position="252"/>
        <end position="284"/>
    </location>
</feature>